<evidence type="ECO:0000256" key="3">
    <source>
        <dbReference type="ARBA" id="ARBA00022692"/>
    </source>
</evidence>
<keyword evidence="3 6" id="KW-0812">Transmembrane</keyword>
<protein>
    <recommendedName>
        <fullName evidence="9">Flagellar protein</fullName>
    </recommendedName>
</protein>
<dbReference type="EMBL" id="LPVJ01000060">
    <property type="protein sequence ID" value="KUO95057.1"/>
    <property type="molecule type" value="Genomic_DNA"/>
</dbReference>
<reference evidence="7 8" key="1">
    <citation type="submission" date="2015-12" db="EMBL/GenBank/DDBJ databases">
        <title>Draft genome sequence of Acidibacillus ferrooxidans ITV001, isolated from a chalcopyrite acid mine drainage site in Brazil.</title>
        <authorList>
            <person name="Dall'Agnol H."/>
            <person name="Nancucheo I."/>
            <person name="Johnson B."/>
            <person name="Oliveira R."/>
            <person name="Leite L."/>
            <person name="Pylro V."/>
            <person name="Nunes G.L."/>
            <person name="Tzotzos G."/>
            <person name="Fernandes G.R."/>
            <person name="Dutra J."/>
            <person name="Orellana S.C."/>
            <person name="Oliveira G."/>
        </authorList>
    </citation>
    <scope>NUCLEOTIDE SEQUENCE [LARGE SCALE GENOMIC DNA]</scope>
    <source>
        <strain evidence="8">ITV01</strain>
    </source>
</reference>
<evidence type="ECO:0000256" key="4">
    <source>
        <dbReference type="ARBA" id="ARBA00022989"/>
    </source>
</evidence>
<dbReference type="InterPro" id="IPR022781">
    <property type="entry name" value="Flagellar_biosynth_FliO"/>
</dbReference>
<dbReference type="GO" id="GO:0016020">
    <property type="term" value="C:membrane"/>
    <property type="evidence" value="ECO:0007669"/>
    <property type="project" value="InterPro"/>
</dbReference>
<keyword evidence="5 6" id="KW-0472">Membrane</keyword>
<dbReference type="GO" id="GO:0044781">
    <property type="term" value="P:bacterial-type flagellum organization"/>
    <property type="evidence" value="ECO:0007669"/>
    <property type="project" value="InterPro"/>
</dbReference>
<organism evidence="7 8">
    <name type="scientific">Ferroacidibacillus organovorans</name>
    <dbReference type="NCBI Taxonomy" id="1765683"/>
    <lineage>
        <taxon>Bacteria</taxon>
        <taxon>Bacillati</taxon>
        <taxon>Bacillota</taxon>
        <taxon>Bacilli</taxon>
        <taxon>Bacillales</taxon>
        <taxon>Alicyclobacillaceae</taxon>
        <taxon>Ferroacidibacillus</taxon>
    </lineage>
</organism>
<proteinExistence type="predicted"/>
<dbReference type="AlphaFoldDB" id="A0A101XP72"/>
<evidence type="ECO:0000256" key="1">
    <source>
        <dbReference type="ARBA" id="ARBA00004236"/>
    </source>
</evidence>
<dbReference type="RefSeq" id="WP_082685845.1">
    <property type="nucleotide sequence ID" value="NZ_LPVJ01000060.1"/>
</dbReference>
<keyword evidence="8" id="KW-1185">Reference proteome</keyword>
<dbReference type="Proteomes" id="UP000053557">
    <property type="component" value="Unassembled WGS sequence"/>
</dbReference>
<comment type="caution">
    <text evidence="7">The sequence shown here is derived from an EMBL/GenBank/DDBJ whole genome shotgun (WGS) entry which is preliminary data.</text>
</comment>
<keyword evidence="2" id="KW-1003">Cell membrane</keyword>
<keyword evidence="4 6" id="KW-1133">Transmembrane helix</keyword>
<sequence>MSAIMVLRYVLSFCFILVLAYYTIRLLGKRVPSAHGRSRVLRIVSAHPLGQNKTLQVVVFDEKTVLLLGVGSDVSCVARFDDEELVARLTRTQRESQIVEPAFSWLQNRLQKQGALTDEAAFSELLSNRIDGIMKYRTQHSD</sequence>
<evidence type="ECO:0000256" key="5">
    <source>
        <dbReference type="ARBA" id="ARBA00023136"/>
    </source>
</evidence>
<gene>
    <name evidence="7" type="ORF">ATW55_11310</name>
</gene>
<evidence type="ECO:0000313" key="7">
    <source>
        <dbReference type="EMBL" id="KUO95057.1"/>
    </source>
</evidence>
<name>A0A101XP72_9BACL</name>
<evidence type="ECO:0000256" key="2">
    <source>
        <dbReference type="ARBA" id="ARBA00022475"/>
    </source>
</evidence>
<dbReference type="OrthoDB" id="2376965at2"/>
<evidence type="ECO:0000313" key="8">
    <source>
        <dbReference type="Proteomes" id="UP000053557"/>
    </source>
</evidence>
<accession>A0A101XP72</accession>
<evidence type="ECO:0000256" key="6">
    <source>
        <dbReference type="SAM" id="Phobius"/>
    </source>
</evidence>
<dbReference type="Pfam" id="PF04347">
    <property type="entry name" value="FliO"/>
    <property type="match status" value="1"/>
</dbReference>
<feature type="transmembrane region" description="Helical" evidence="6">
    <location>
        <begin position="6"/>
        <end position="24"/>
    </location>
</feature>
<comment type="subcellular location">
    <subcellularLocation>
        <location evidence="1">Cell membrane</location>
    </subcellularLocation>
</comment>
<evidence type="ECO:0008006" key="9">
    <source>
        <dbReference type="Google" id="ProtNLM"/>
    </source>
</evidence>